<protein>
    <recommendedName>
        <fullName evidence="2">Vitellinogen open beta-sheet domain-containing protein</fullName>
    </recommendedName>
</protein>
<evidence type="ECO:0000313" key="4">
    <source>
        <dbReference type="Proteomes" id="UP001558652"/>
    </source>
</evidence>
<dbReference type="AlphaFoldDB" id="A0ABD0YG34"/>
<keyword evidence="4" id="KW-1185">Reference proteome</keyword>
<evidence type="ECO:0000259" key="2">
    <source>
        <dbReference type="Pfam" id="PF09172"/>
    </source>
</evidence>
<evidence type="ECO:0000256" key="1">
    <source>
        <dbReference type="SAM" id="SignalP"/>
    </source>
</evidence>
<name>A0ABD0YG34_9HEMI</name>
<sequence length="314" mass="34676">MASKRRNMLYSNVILCRTVVTFFFTVTQAEDGVQAPKNVLKEQDAGDDGKCAVIDLSGSLSIDGTLVENGVRLTTTVHTSTGVELLAHLLNGKGVDVKVNLPLEKQQLFTAKSRLDKFAKHRGHPETHTPVKFEPQSEEPRTCFDQLTEIVGLTFCGTLDISPSASLMSPAKLSAWVEKEQDLKQFHFKIFFDVDPEHHGVNFDVLFDTPETKVDRKLNLGIQLALEPKPLVKITAHVPWYSVHFQENRGYELSGGLVSALEGCSKGFGLERLDSANIWHSGRAQQLRILCQGVPCRHLVDVKTEVAGTAGGRD</sequence>
<accession>A0ABD0YG34</accession>
<proteinExistence type="predicted"/>
<feature type="domain" description="Vitellinogen open beta-sheet" evidence="2">
    <location>
        <begin position="53"/>
        <end position="110"/>
    </location>
</feature>
<organism evidence="3 4">
    <name type="scientific">Ranatra chinensis</name>
    <dbReference type="NCBI Taxonomy" id="642074"/>
    <lineage>
        <taxon>Eukaryota</taxon>
        <taxon>Metazoa</taxon>
        <taxon>Ecdysozoa</taxon>
        <taxon>Arthropoda</taxon>
        <taxon>Hexapoda</taxon>
        <taxon>Insecta</taxon>
        <taxon>Pterygota</taxon>
        <taxon>Neoptera</taxon>
        <taxon>Paraneoptera</taxon>
        <taxon>Hemiptera</taxon>
        <taxon>Heteroptera</taxon>
        <taxon>Panheteroptera</taxon>
        <taxon>Nepomorpha</taxon>
        <taxon>Nepidae</taxon>
        <taxon>Ranatrinae</taxon>
        <taxon>Ranatra</taxon>
    </lineage>
</organism>
<dbReference type="Pfam" id="PF09172">
    <property type="entry name" value="Vit_open_b-sht"/>
    <property type="match status" value="1"/>
</dbReference>
<dbReference type="InterPro" id="IPR015255">
    <property type="entry name" value="Vitellinogen_open_b-sht"/>
</dbReference>
<dbReference type="Proteomes" id="UP001558652">
    <property type="component" value="Unassembled WGS sequence"/>
</dbReference>
<keyword evidence="1" id="KW-0732">Signal</keyword>
<feature type="signal peptide" evidence="1">
    <location>
        <begin position="1"/>
        <end position="29"/>
    </location>
</feature>
<evidence type="ECO:0000313" key="3">
    <source>
        <dbReference type="EMBL" id="KAL1117313.1"/>
    </source>
</evidence>
<gene>
    <name evidence="3" type="ORF">AAG570_004639</name>
</gene>
<dbReference type="EMBL" id="JBFDAA010000016">
    <property type="protein sequence ID" value="KAL1117313.1"/>
    <property type="molecule type" value="Genomic_DNA"/>
</dbReference>
<comment type="caution">
    <text evidence="3">The sequence shown here is derived from an EMBL/GenBank/DDBJ whole genome shotgun (WGS) entry which is preliminary data.</text>
</comment>
<feature type="chain" id="PRO_5044766055" description="Vitellinogen open beta-sheet domain-containing protein" evidence="1">
    <location>
        <begin position="30"/>
        <end position="314"/>
    </location>
</feature>
<reference evidence="3 4" key="1">
    <citation type="submission" date="2024-07" db="EMBL/GenBank/DDBJ databases">
        <title>Chromosome-level genome assembly of the water stick insect Ranatra chinensis (Heteroptera: Nepidae).</title>
        <authorList>
            <person name="Liu X."/>
        </authorList>
    </citation>
    <scope>NUCLEOTIDE SEQUENCE [LARGE SCALE GENOMIC DNA]</scope>
    <source>
        <strain evidence="3">Cailab_2021Rc</strain>
        <tissue evidence="3">Muscle</tissue>
    </source>
</reference>